<dbReference type="InterPro" id="IPR019791">
    <property type="entry name" value="Haem_peroxidase_animal"/>
</dbReference>
<dbReference type="PROSITE" id="PS50292">
    <property type="entry name" value="PEROXIDASE_3"/>
    <property type="match status" value="1"/>
</dbReference>
<dbReference type="Gene3D" id="1.10.640.10">
    <property type="entry name" value="Haem peroxidase domain superfamily, animal type"/>
    <property type="match status" value="1"/>
</dbReference>
<keyword evidence="4" id="KW-0575">Peroxidase</keyword>
<proteinExistence type="predicted"/>
<dbReference type="GO" id="GO:0006979">
    <property type="term" value="P:response to oxidative stress"/>
    <property type="evidence" value="ECO:0007669"/>
    <property type="project" value="InterPro"/>
</dbReference>
<name>A0A8T6R8F7_9MICO</name>
<protein>
    <submittedName>
        <fullName evidence="4">Peroxidase</fullName>
    </submittedName>
</protein>
<comment type="subcellular location">
    <subcellularLocation>
        <location evidence="1">Secreted</location>
    </subcellularLocation>
</comment>
<dbReference type="Pfam" id="PF03098">
    <property type="entry name" value="An_peroxidase"/>
    <property type="match status" value="1"/>
</dbReference>
<feature type="non-terminal residue" evidence="4">
    <location>
        <position position="310"/>
    </location>
</feature>
<dbReference type="PANTHER" id="PTHR11475">
    <property type="entry name" value="OXIDASE/PEROXIDASE"/>
    <property type="match status" value="1"/>
</dbReference>
<sequence length="310" mass="34625">MANKGRKIGHGRLDEKITREMVDDGRHHFGRLVEIRGNVKPLLVSEQQAADLAAQMTDPATVGAEGDSGIPAGYTFFGQFVDHDLTLDETSILGSTADPDDVVDIRTPRFDLDCVYGLGKQGSPVIYDGDRLRIDHHDGADDLPRDDADLALIGDPRNDENTAVSQLQLAFLRLHNAVLDRVQSSPELRRGGESDFEAARRLTRWLYQWAVVHDFLPRIAGRAVVDDVFRRHGQDPVRTKLFDWRKRIVMPVEFSVAAYRFGHSMVRASYPLNAANPDVPFFGGANDMQGFRRLPAGHTIDWGHFFPVDG</sequence>
<evidence type="ECO:0000256" key="2">
    <source>
        <dbReference type="ARBA" id="ARBA00022525"/>
    </source>
</evidence>
<dbReference type="GO" id="GO:0004601">
    <property type="term" value="F:peroxidase activity"/>
    <property type="evidence" value="ECO:0007669"/>
    <property type="project" value="UniProtKB-KW"/>
</dbReference>
<dbReference type="GO" id="GO:0005576">
    <property type="term" value="C:extracellular region"/>
    <property type="evidence" value="ECO:0007669"/>
    <property type="project" value="UniProtKB-SubCell"/>
</dbReference>
<evidence type="ECO:0000256" key="3">
    <source>
        <dbReference type="ARBA" id="ARBA00023180"/>
    </source>
</evidence>
<organism evidence="4 5">
    <name type="scientific">Phycicoccus flavus</name>
    <dbReference type="NCBI Taxonomy" id="2502783"/>
    <lineage>
        <taxon>Bacteria</taxon>
        <taxon>Bacillati</taxon>
        <taxon>Actinomycetota</taxon>
        <taxon>Actinomycetes</taxon>
        <taxon>Micrococcales</taxon>
        <taxon>Intrasporangiaceae</taxon>
        <taxon>Phycicoccus</taxon>
    </lineage>
</organism>
<evidence type="ECO:0000256" key="1">
    <source>
        <dbReference type="ARBA" id="ARBA00004613"/>
    </source>
</evidence>
<keyword evidence="4" id="KW-0560">Oxidoreductase</keyword>
<keyword evidence="3" id="KW-0325">Glycoprotein</keyword>
<dbReference type="InterPro" id="IPR037120">
    <property type="entry name" value="Haem_peroxidase_sf_animal"/>
</dbReference>
<dbReference type="PRINTS" id="PR00457">
    <property type="entry name" value="ANPEROXIDASE"/>
</dbReference>
<evidence type="ECO:0000313" key="5">
    <source>
        <dbReference type="Proteomes" id="UP000287866"/>
    </source>
</evidence>
<comment type="caution">
    <text evidence="4">The sequence shown here is derived from an EMBL/GenBank/DDBJ whole genome shotgun (WGS) entry which is preliminary data.</text>
</comment>
<keyword evidence="2" id="KW-0964">Secreted</keyword>
<evidence type="ECO:0000313" key="4">
    <source>
        <dbReference type="EMBL" id="NHA69823.1"/>
    </source>
</evidence>
<dbReference type="SUPFAM" id="SSF48113">
    <property type="entry name" value="Heme-dependent peroxidases"/>
    <property type="match status" value="1"/>
</dbReference>
<dbReference type="Proteomes" id="UP000287866">
    <property type="component" value="Unassembled WGS sequence"/>
</dbReference>
<dbReference type="AlphaFoldDB" id="A0A8T6R8F7"/>
<dbReference type="EMBL" id="SAYU02000077">
    <property type="protein sequence ID" value="NHA69823.1"/>
    <property type="molecule type" value="Genomic_DNA"/>
</dbReference>
<dbReference type="PANTHER" id="PTHR11475:SF4">
    <property type="entry name" value="CHORION PEROXIDASE"/>
    <property type="match status" value="1"/>
</dbReference>
<gene>
    <name evidence="4" type="ORF">EPD83_017425</name>
</gene>
<accession>A0A8T6R8F7</accession>
<dbReference type="GO" id="GO:0020037">
    <property type="term" value="F:heme binding"/>
    <property type="evidence" value="ECO:0007669"/>
    <property type="project" value="InterPro"/>
</dbReference>
<keyword evidence="5" id="KW-1185">Reference proteome</keyword>
<reference evidence="4" key="1">
    <citation type="submission" date="2020-03" db="EMBL/GenBank/DDBJ databases">
        <title>Phycicoccus flavus sp. nov., a novel endophytic actinobacterium isolated from branch of Kandelia candel.</title>
        <authorList>
            <person name="Tuo L."/>
        </authorList>
    </citation>
    <scope>NUCLEOTIDE SEQUENCE</scope>
    <source>
        <strain evidence="4">CMS6Z-2</strain>
    </source>
</reference>
<dbReference type="InterPro" id="IPR010255">
    <property type="entry name" value="Haem_peroxidase_sf"/>
</dbReference>
<dbReference type="RefSeq" id="WP_322095803.1">
    <property type="nucleotide sequence ID" value="NZ_SAYU02000077.1"/>
</dbReference>